<reference evidence="3 4" key="1">
    <citation type="journal article" date="2024" name="Science">
        <title>Giant polyketide synthase enzymes in the biosynthesis of giant marine polyether toxins.</title>
        <authorList>
            <person name="Fallon T.R."/>
            <person name="Shende V.V."/>
            <person name="Wierzbicki I.H."/>
            <person name="Pendleton A.L."/>
            <person name="Watervoot N.F."/>
            <person name="Auber R.P."/>
            <person name="Gonzalez D.J."/>
            <person name="Wisecaver J.H."/>
            <person name="Moore B.S."/>
        </authorList>
    </citation>
    <scope>NUCLEOTIDE SEQUENCE [LARGE SCALE GENOMIC DNA]</scope>
    <source>
        <strain evidence="3 4">12B1</strain>
    </source>
</reference>
<dbReference type="Gene3D" id="1.10.472.80">
    <property type="entry name" value="Ypt/Rab-GAP domain of gyp1p, domain 3"/>
    <property type="match status" value="1"/>
</dbReference>
<comment type="caution">
    <text evidence="3">The sequence shown here is derived from an EMBL/GenBank/DDBJ whole genome shotgun (WGS) entry which is preliminary data.</text>
</comment>
<dbReference type="GO" id="GO:0005096">
    <property type="term" value="F:GTPase activator activity"/>
    <property type="evidence" value="ECO:0007669"/>
    <property type="project" value="TreeGrafter"/>
</dbReference>
<feature type="region of interest" description="Disordered" evidence="1">
    <location>
        <begin position="33"/>
        <end position="59"/>
    </location>
</feature>
<dbReference type="PANTHER" id="PTHR22957">
    <property type="entry name" value="TBC1 DOMAIN FAMILY MEMBER GTPASE-ACTIVATING PROTEIN"/>
    <property type="match status" value="1"/>
</dbReference>
<dbReference type="PANTHER" id="PTHR22957:SF27">
    <property type="entry name" value="TBC1 DOMAIN FAMILY MEMBER 13"/>
    <property type="match status" value="1"/>
</dbReference>
<evidence type="ECO:0000313" key="4">
    <source>
        <dbReference type="Proteomes" id="UP001515480"/>
    </source>
</evidence>
<dbReference type="Pfam" id="PF00566">
    <property type="entry name" value="RabGAP-TBC"/>
    <property type="match status" value="1"/>
</dbReference>
<feature type="domain" description="Rab-GAP TBC" evidence="2">
    <location>
        <begin position="96"/>
        <end position="347"/>
    </location>
</feature>
<dbReference type="InterPro" id="IPR000195">
    <property type="entry name" value="Rab-GAP-TBC_dom"/>
</dbReference>
<organism evidence="3 4">
    <name type="scientific">Prymnesium parvum</name>
    <name type="common">Toxic golden alga</name>
    <dbReference type="NCBI Taxonomy" id="97485"/>
    <lineage>
        <taxon>Eukaryota</taxon>
        <taxon>Haptista</taxon>
        <taxon>Haptophyta</taxon>
        <taxon>Prymnesiophyceae</taxon>
        <taxon>Prymnesiales</taxon>
        <taxon>Prymnesiaceae</taxon>
        <taxon>Prymnesium</taxon>
    </lineage>
</organism>
<dbReference type="Gene3D" id="1.10.8.270">
    <property type="entry name" value="putative rabgap domain of human tbc1 domain family member 14 like domains"/>
    <property type="match status" value="1"/>
</dbReference>
<dbReference type="Proteomes" id="UP001515480">
    <property type="component" value="Unassembled WGS sequence"/>
</dbReference>
<dbReference type="SMART" id="SM00164">
    <property type="entry name" value="TBC"/>
    <property type="match status" value="1"/>
</dbReference>
<name>A0AB34IDK7_PRYPA</name>
<keyword evidence="4" id="KW-1185">Reference proteome</keyword>
<accession>A0AB34IDK7</accession>
<evidence type="ECO:0000313" key="3">
    <source>
        <dbReference type="EMBL" id="KAL1496816.1"/>
    </source>
</evidence>
<protein>
    <recommendedName>
        <fullName evidence="2">Rab-GAP TBC domain-containing protein</fullName>
    </recommendedName>
</protein>
<dbReference type="PROSITE" id="PS50086">
    <property type="entry name" value="TBC_RABGAP"/>
    <property type="match status" value="1"/>
</dbReference>
<gene>
    <name evidence="3" type="ORF">AB1Y20_014402</name>
</gene>
<dbReference type="EMBL" id="JBGBPQ010000028">
    <property type="protein sequence ID" value="KAL1496816.1"/>
    <property type="molecule type" value="Genomic_DNA"/>
</dbReference>
<dbReference type="InterPro" id="IPR035969">
    <property type="entry name" value="Rab-GAP_TBC_sf"/>
</dbReference>
<feature type="compositionally biased region" description="Low complexity" evidence="1">
    <location>
        <begin position="39"/>
        <end position="51"/>
    </location>
</feature>
<evidence type="ECO:0000259" key="2">
    <source>
        <dbReference type="PROSITE" id="PS50086"/>
    </source>
</evidence>
<dbReference type="AlphaFoldDB" id="A0AB34IDK7"/>
<evidence type="ECO:0000256" key="1">
    <source>
        <dbReference type="SAM" id="MobiDB-lite"/>
    </source>
</evidence>
<dbReference type="GO" id="GO:0006886">
    <property type="term" value="P:intracellular protein transport"/>
    <property type="evidence" value="ECO:0007669"/>
    <property type="project" value="TreeGrafter"/>
</dbReference>
<proteinExistence type="predicted"/>
<dbReference type="SUPFAM" id="SSF47923">
    <property type="entry name" value="Ypt/Rab-GAP domain of gyp1p"/>
    <property type="match status" value="2"/>
</dbReference>
<sequence>MEASQLGRLASAASSRLASLELGAKLSDLSSQLLRRPAEPSSPARAATSTASPPPAPLTPAARAARLRELLLAHQPIPLTKLARIVFAEGVPDVGGDSGLLRSLTWKLALGYLPADRSEWPLRLAQARELYFVWVRELTVDPAALLARAHEEEEGGADHPLSTAEGSAWREWHVDEELRREVRKDVDRTLPDYAFFNREQPLGRLHHAAISRVLFIYAKLNPGIRYVQGMNEVLAPIYFVFCKEQPEPSAEALDMIEADAFFCFTNLMAECRDHFCSKLDHTAVGIQHKVKEMERLIAKKDPELGRFLQRMKVSPTFYGFRWITLMMTQEFDLPDVMRLWDSLLTDPQRFSFLIYFCAAVVLSIRDELIAHNDFAFCVKALQRFDGRVPLEKLLAGAYEMYDQDNPSSTRR</sequence>